<dbReference type="GO" id="GO:0046872">
    <property type="term" value="F:metal ion binding"/>
    <property type="evidence" value="ECO:0007669"/>
    <property type="project" value="UniProtKB-KW"/>
</dbReference>
<evidence type="ECO:0000256" key="1">
    <source>
        <dbReference type="ARBA" id="ARBA00004141"/>
    </source>
</evidence>
<keyword evidence="7" id="KW-0408">Iron</keyword>
<dbReference type="KEGG" id="eba:ebA4236"/>
<reference evidence="13 14" key="1">
    <citation type="journal article" date="2005" name="Arch. Microbiol.">
        <title>The genome sequence of an anaerobic aromatic-degrading denitrifying bacterium, strain EbN1.</title>
        <authorList>
            <person name="Rabus R."/>
            <person name="Kube M."/>
            <person name="Heider J."/>
            <person name="Beck A."/>
            <person name="Heitmann K."/>
            <person name="Widdel F."/>
            <person name="Reinhardt R."/>
        </authorList>
    </citation>
    <scope>NUCLEOTIDE SEQUENCE [LARGE SCALE GENOMIC DNA]</scope>
    <source>
        <strain evidence="13 14">EbN1</strain>
    </source>
</reference>
<feature type="transmembrane region" description="Helical" evidence="12">
    <location>
        <begin position="118"/>
        <end position="137"/>
    </location>
</feature>
<evidence type="ECO:0000256" key="9">
    <source>
        <dbReference type="ARBA" id="ARBA00023136"/>
    </source>
</evidence>
<proteinExistence type="predicted"/>
<dbReference type="InterPro" id="IPR003780">
    <property type="entry name" value="COX15/CtaA_fam"/>
</dbReference>
<keyword evidence="9 12" id="KW-0472">Membrane</keyword>
<evidence type="ECO:0000313" key="14">
    <source>
        <dbReference type="Proteomes" id="UP000006552"/>
    </source>
</evidence>
<dbReference type="Pfam" id="PF02628">
    <property type="entry name" value="COX15-CtaA"/>
    <property type="match status" value="1"/>
</dbReference>
<keyword evidence="10" id="KW-1015">Disulfide bond</keyword>
<feature type="transmembrane region" description="Helical" evidence="12">
    <location>
        <begin position="310"/>
        <end position="330"/>
    </location>
</feature>
<evidence type="ECO:0000256" key="5">
    <source>
        <dbReference type="ARBA" id="ARBA00022989"/>
    </source>
</evidence>
<dbReference type="Proteomes" id="UP000006552">
    <property type="component" value="Chromosome"/>
</dbReference>
<keyword evidence="2" id="KW-1003">Cell membrane</keyword>
<keyword evidence="6" id="KW-0560">Oxidoreductase</keyword>
<evidence type="ECO:0000256" key="2">
    <source>
        <dbReference type="ARBA" id="ARBA00022475"/>
    </source>
</evidence>
<dbReference type="STRING" id="76114.ebA4236"/>
<dbReference type="EMBL" id="CR555306">
    <property type="protein sequence ID" value="CAI08520.1"/>
    <property type="molecule type" value="Genomic_DNA"/>
</dbReference>
<sequence length="356" mass="37745">MHAANAAEEARMTLYRRLVLAALALTTLVVVFGAYVRLSDAGLGCPDWPGCYGRLTPHHAATDILETHAADPHGPVSLPKAWKEMIHRYLAASLGLLIIAVAVLAWRKRDDPASSPRVAAALVGLVIFQGLLGKWTVTLLLKPAIVTAHLLGGLATLGLLAWLALKAWRMPPVTVSRSLLGATRVALVLLVVQIMLGGWTSTNYAALACSDFPACQGSFWPPADYADAFHVVRELGMTADGEILSLAALTAIHWSHRIGAALVALALSLLAGALFRRRATRGAGLALFAALALQTALGVANVLFSLPLPLAVAHNAGAALLLGVMVTINYRMRAMPRLAAVGRSEHERAEHENSYA</sequence>
<evidence type="ECO:0000256" key="8">
    <source>
        <dbReference type="ARBA" id="ARBA00023133"/>
    </source>
</evidence>
<accession>Q5P2E4</accession>
<evidence type="ECO:0000256" key="7">
    <source>
        <dbReference type="ARBA" id="ARBA00023004"/>
    </source>
</evidence>
<feature type="transmembrane region" description="Helical" evidence="12">
    <location>
        <begin position="86"/>
        <end position="106"/>
    </location>
</feature>
<dbReference type="HOGENOM" id="CLU_041525_0_0_4"/>
<dbReference type="PANTHER" id="PTHR35457">
    <property type="entry name" value="HEME A SYNTHASE"/>
    <property type="match status" value="1"/>
</dbReference>
<protein>
    <submittedName>
        <fullName evidence="13">Cytochrome aa3 oxidase assembly protein, related to CtaA</fullName>
    </submittedName>
</protein>
<dbReference type="AlphaFoldDB" id="Q5P2E4"/>
<evidence type="ECO:0000256" key="4">
    <source>
        <dbReference type="ARBA" id="ARBA00022723"/>
    </source>
</evidence>
<gene>
    <name evidence="13" type="primary">ctaA</name>
    <name evidence="13" type="ORF">ebA4236</name>
</gene>
<organism evidence="13 14">
    <name type="scientific">Aromatoleum aromaticum (strain DSM 19018 / LMG 30748 / EbN1)</name>
    <name type="common">Azoarcus sp. (strain EbN1)</name>
    <dbReference type="NCBI Taxonomy" id="76114"/>
    <lineage>
        <taxon>Bacteria</taxon>
        <taxon>Pseudomonadati</taxon>
        <taxon>Pseudomonadota</taxon>
        <taxon>Betaproteobacteria</taxon>
        <taxon>Rhodocyclales</taxon>
        <taxon>Rhodocyclaceae</taxon>
        <taxon>Aromatoleum</taxon>
    </lineage>
</organism>
<feature type="transmembrane region" description="Helical" evidence="12">
    <location>
        <begin position="143"/>
        <end position="165"/>
    </location>
</feature>
<feature type="transmembrane region" description="Helical" evidence="12">
    <location>
        <begin position="254"/>
        <end position="275"/>
    </location>
</feature>
<dbReference type="eggNOG" id="COG1612">
    <property type="taxonomic scope" value="Bacteria"/>
</dbReference>
<evidence type="ECO:0000256" key="11">
    <source>
        <dbReference type="ARBA" id="ARBA00023444"/>
    </source>
</evidence>
<evidence type="ECO:0000256" key="3">
    <source>
        <dbReference type="ARBA" id="ARBA00022692"/>
    </source>
</evidence>
<evidence type="ECO:0000256" key="10">
    <source>
        <dbReference type="ARBA" id="ARBA00023157"/>
    </source>
</evidence>
<dbReference type="PANTHER" id="PTHR35457:SF1">
    <property type="entry name" value="HEME A SYNTHASE"/>
    <property type="match status" value="1"/>
</dbReference>
<keyword evidence="5 12" id="KW-1133">Transmembrane helix</keyword>
<comment type="pathway">
    <text evidence="11">Porphyrin-containing compound metabolism.</text>
</comment>
<evidence type="ECO:0000256" key="6">
    <source>
        <dbReference type="ARBA" id="ARBA00023002"/>
    </source>
</evidence>
<dbReference type="InterPro" id="IPR050450">
    <property type="entry name" value="COX15/CtaA_HemeA_synthase"/>
</dbReference>
<evidence type="ECO:0000256" key="12">
    <source>
        <dbReference type="SAM" id="Phobius"/>
    </source>
</evidence>
<keyword evidence="3 12" id="KW-0812">Transmembrane</keyword>
<dbReference type="GO" id="GO:0016491">
    <property type="term" value="F:oxidoreductase activity"/>
    <property type="evidence" value="ECO:0007669"/>
    <property type="project" value="UniProtKB-KW"/>
</dbReference>
<feature type="transmembrane region" description="Helical" evidence="12">
    <location>
        <begin position="282"/>
        <end position="304"/>
    </location>
</feature>
<feature type="transmembrane region" description="Helical" evidence="12">
    <location>
        <begin position="177"/>
        <end position="196"/>
    </location>
</feature>
<comment type="subcellular location">
    <subcellularLocation>
        <location evidence="1">Membrane</location>
        <topology evidence="1">Multi-pass membrane protein</topology>
    </subcellularLocation>
</comment>
<evidence type="ECO:0000313" key="13">
    <source>
        <dbReference type="EMBL" id="CAI08520.1"/>
    </source>
</evidence>
<dbReference type="GO" id="GO:0016020">
    <property type="term" value="C:membrane"/>
    <property type="evidence" value="ECO:0007669"/>
    <property type="project" value="UniProtKB-SubCell"/>
</dbReference>
<name>Q5P2E4_AROAE</name>
<keyword evidence="14" id="KW-1185">Reference proteome</keyword>
<keyword evidence="4" id="KW-0479">Metal-binding</keyword>
<keyword evidence="8" id="KW-0350">Heme biosynthesis</keyword>
<dbReference type="GO" id="GO:0006784">
    <property type="term" value="P:heme A biosynthetic process"/>
    <property type="evidence" value="ECO:0007669"/>
    <property type="project" value="InterPro"/>
</dbReference>